<dbReference type="Proteomes" id="UP000067625">
    <property type="component" value="Chromosome"/>
</dbReference>
<dbReference type="EMBL" id="CP012600">
    <property type="protein sequence ID" value="ALC82567.1"/>
    <property type="molecule type" value="Genomic_DNA"/>
</dbReference>
<name>A0A0M4FKZ4_9BACI</name>
<reference evidence="1 2" key="2">
    <citation type="journal article" date="2016" name="Int. J. Syst. Evol. Microbiol.">
        <title>Bacillus gobiensis sp. nov., isolated from a soil sample.</title>
        <authorList>
            <person name="Liu B."/>
            <person name="Liu G.H."/>
            <person name="Cetin S."/>
            <person name="Schumann P."/>
            <person name="Pan Z.Z."/>
            <person name="Chen Q.Q."/>
        </authorList>
    </citation>
    <scope>NUCLEOTIDE SEQUENCE [LARGE SCALE GENOMIC DNA]</scope>
    <source>
        <strain evidence="1 2">FJAT-4402</strain>
    </source>
</reference>
<protein>
    <submittedName>
        <fullName evidence="1">Uncharacterized protein</fullName>
    </submittedName>
</protein>
<keyword evidence="2" id="KW-1185">Reference proteome</keyword>
<organism evidence="1 2">
    <name type="scientific">Bacillus gobiensis</name>
    <dbReference type="NCBI Taxonomy" id="1441095"/>
    <lineage>
        <taxon>Bacteria</taxon>
        <taxon>Bacillati</taxon>
        <taxon>Bacillota</taxon>
        <taxon>Bacilli</taxon>
        <taxon>Bacillales</taxon>
        <taxon>Bacillaceae</taxon>
        <taxon>Bacillus</taxon>
    </lineage>
</organism>
<dbReference type="PATRIC" id="fig|1441095.3.peg.3088"/>
<evidence type="ECO:0000313" key="2">
    <source>
        <dbReference type="Proteomes" id="UP000067625"/>
    </source>
</evidence>
<dbReference type="STRING" id="1441095.AM592_14020"/>
<dbReference type="RefSeq" id="WP_053604368.1">
    <property type="nucleotide sequence ID" value="NZ_CP012600.1"/>
</dbReference>
<sequence length="111" mass="13080">MTNREGYQQYVSEANELANQEDIIYQSQLVIRSEISMLFQDLMAAYKLLDASDLDWSGKAKEEFIILREQLYEIIKGFDRLGDEADYSLTDVRKELNDYYDQLMGNARKYL</sequence>
<evidence type="ECO:0000313" key="1">
    <source>
        <dbReference type="EMBL" id="ALC82567.1"/>
    </source>
</evidence>
<accession>A0A0M4FKZ4</accession>
<gene>
    <name evidence="1" type="ORF">AM592_14020</name>
</gene>
<dbReference type="AlphaFoldDB" id="A0A0M4FKZ4"/>
<proteinExistence type="predicted"/>
<reference evidence="2" key="1">
    <citation type="submission" date="2015-08" db="EMBL/GenBank/DDBJ databases">
        <title>Genome sequencing project for genomic taxonomy and phylogenomics of Bacillus-like bacteria.</title>
        <authorList>
            <person name="Liu B."/>
            <person name="Wang J."/>
            <person name="Zhu Y."/>
            <person name="Liu G."/>
            <person name="Chen Q."/>
            <person name="Chen Z."/>
            <person name="Lan J."/>
            <person name="Che J."/>
            <person name="Ge C."/>
            <person name="Shi H."/>
            <person name="Pan Z."/>
            <person name="Liu X."/>
        </authorList>
    </citation>
    <scope>NUCLEOTIDE SEQUENCE [LARGE SCALE GENOMIC DNA]</scope>
    <source>
        <strain evidence="2">FJAT-4402</strain>
    </source>
</reference>